<dbReference type="Gene3D" id="3.30.200.20">
    <property type="entry name" value="Phosphorylase Kinase, domain 1"/>
    <property type="match status" value="1"/>
</dbReference>
<name>A0A8H6Y5D1_9AGAR</name>
<dbReference type="Proteomes" id="UP000620124">
    <property type="component" value="Unassembled WGS sequence"/>
</dbReference>
<dbReference type="GO" id="GO:0005524">
    <property type="term" value="F:ATP binding"/>
    <property type="evidence" value="ECO:0007669"/>
    <property type="project" value="UniProtKB-KW"/>
</dbReference>
<keyword evidence="2" id="KW-0723">Serine/threonine-protein kinase</keyword>
<dbReference type="GO" id="GO:0004674">
    <property type="term" value="F:protein serine/threonine kinase activity"/>
    <property type="evidence" value="ECO:0007669"/>
    <property type="project" value="UniProtKB-KW"/>
</dbReference>
<keyword evidence="6" id="KW-0067">ATP-binding</keyword>
<evidence type="ECO:0000259" key="8">
    <source>
        <dbReference type="PROSITE" id="PS50011"/>
    </source>
</evidence>
<keyword evidence="4" id="KW-0547">Nucleotide-binding</keyword>
<keyword evidence="3" id="KW-0808">Transferase</keyword>
<dbReference type="InterPro" id="IPR050940">
    <property type="entry name" value="Actin_reg-Ser/Thr_kinase"/>
</dbReference>
<dbReference type="CDD" id="cd13999">
    <property type="entry name" value="STKc_MAP3K-like"/>
    <property type="match status" value="1"/>
</dbReference>
<evidence type="ECO:0000256" key="1">
    <source>
        <dbReference type="ARBA" id="ARBA00005843"/>
    </source>
</evidence>
<feature type="compositionally biased region" description="Low complexity" evidence="7">
    <location>
        <begin position="619"/>
        <end position="652"/>
    </location>
</feature>
<feature type="region of interest" description="Disordered" evidence="7">
    <location>
        <begin position="608"/>
        <end position="652"/>
    </location>
</feature>
<keyword evidence="10" id="KW-1185">Reference proteome</keyword>
<evidence type="ECO:0000256" key="2">
    <source>
        <dbReference type="ARBA" id="ARBA00022527"/>
    </source>
</evidence>
<keyword evidence="5 9" id="KW-0418">Kinase</keyword>
<feature type="region of interest" description="Disordered" evidence="7">
    <location>
        <begin position="344"/>
        <end position="372"/>
    </location>
</feature>
<comment type="similarity">
    <text evidence="1">Belongs to the protein kinase superfamily. TKL Ser/Thr protein kinase family.</text>
</comment>
<dbReference type="PANTHER" id="PTHR46485:SF5">
    <property type="entry name" value="CENTER DIVIDER, ISOFORM A"/>
    <property type="match status" value="1"/>
</dbReference>
<dbReference type="Pfam" id="PF07714">
    <property type="entry name" value="PK_Tyr_Ser-Thr"/>
    <property type="match status" value="1"/>
</dbReference>
<dbReference type="PROSITE" id="PS00108">
    <property type="entry name" value="PROTEIN_KINASE_ST"/>
    <property type="match status" value="1"/>
</dbReference>
<dbReference type="PRINTS" id="PR00109">
    <property type="entry name" value="TYRKINASE"/>
</dbReference>
<evidence type="ECO:0000256" key="5">
    <source>
        <dbReference type="ARBA" id="ARBA00022777"/>
    </source>
</evidence>
<dbReference type="OrthoDB" id="4062651at2759"/>
<evidence type="ECO:0000256" key="4">
    <source>
        <dbReference type="ARBA" id="ARBA00022741"/>
    </source>
</evidence>
<dbReference type="InterPro" id="IPR000719">
    <property type="entry name" value="Prot_kinase_dom"/>
</dbReference>
<dbReference type="InterPro" id="IPR001245">
    <property type="entry name" value="Ser-Thr/Tyr_kinase_cat_dom"/>
</dbReference>
<organism evidence="9 10">
    <name type="scientific">Mycena venus</name>
    <dbReference type="NCBI Taxonomy" id="2733690"/>
    <lineage>
        <taxon>Eukaryota</taxon>
        <taxon>Fungi</taxon>
        <taxon>Dikarya</taxon>
        <taxon>Basidiomycota</taxon>
        <taxon>Agaricomycotina</taxon>
        <taxon>Agaricomycetes</taxon>
        <taxon>Agaricomycetidae</taxon>
        <taxon>Agaricales</taxon>
        <taxon>Marasmiineae</taxon>
        <taxon>Mycenaceae</taxon>
        <taxon>Mycena</taxon>
    </lineage>
</organism>
<dbReference type="InterPro" id="IPR008271">
    <property type="entry name" value="Ser/Thr_kinase_AS"/>
</dbReference>
<evidence type="ECO:0000313" key="9">
    <source>
        <dbReference type="EMBL" id="KAF7354495.1"/>
    </source>
</evidence>
<evidence type="ECO:0000256" key="7">
    <source>
        <dbReference type="SAM" id="MobiDB-lite"/>
    </source>
</evidence>
<dbReference type="SUPFAM" id="SSF56112">
    <property type="entry name" value="Protein kinase-like (PK-like)"/>
    <property type="match status" value="1"/>
</dbReference>
<evidence type="ECO:0000256" key="6">
    <source>
        <dbReference type="ARBA" id="ARBA00022840"/>
    </source>
</evidence>
<reference evidence="9" key="1">
    <citation type="submission" date="2020-05" db="EMBL/GenBank/DDBJ databases">
        <title>Mycena genomes resolve the evolution of fungal bioluminescence.</title>
        <authorList>
            <person name="Tsai I.J."/>
        </authorList>
    </citation>
    <scope>NUCLEOTIDE SEQUENCE</scope>
    <source>
        <strain evidence="9">CCC161011</strain>
    </source>
</reference>
<dbReference type="AlphaFoldDB" id="A0A8H6Y5D1"/>
<dbReference type="EMBL" id="JACAZI010000008">
    <property type="protein sequence ID" value="KAF7354495.1"/>
    <property type="molecule type" value="Genomic_DNA"/>
</dbReference>
<dbReference type="PANTHER" id="PTHR46485">
    <property type="entry name" value="LIM DOMAIN KINASE 1"/>
    <property type="match status" value="1"/>
</dbReference>
<evidence type="ECO:0000313" key="10">
    <source>
        <dbReference type="Proteomes" id="UP000620124"/>
    </source>
</evidence>
<proteinExistence type="inferred from homology"/>
<accession>A0A8H6Y5D1</accession>
<feature type="domain" description="Protein kinase" evidence="8">
    <location>
        <begin position="38"/>
        <end position="311"/>
    </location>
</feature>
<protein>
    <submittedName>
        <fullName evidence="9">TKL/LISK/LISK-DD1 protein kinase</fullName>
    </submittedName>
</protein>
<evidence type="ECO:0000256" key="3">
    <source>
        <dbReference type="ARBA" id="ARBA00022679"/>
    </source>
</evidence>
<sequence>MHSDNFDVIPYEVSRLSPSGIPAARALSHLEGYNGDIKGDWKTIGSGSFGNVYKGESLRFRQIAGLHSSKATYLGIDVAIKEVIPSAEYDVAKYFEREWRLMKETRHPNCCLYIGLSRAPEPDNRIFIISEFIENGSLRAYIHDKTKPFPWRLRLSFATDIARALAYLHARRCIHRDLKGENILVTCNGRLKLTDFGFARITARDSAELKRLTFCGTDLFMSPEILLGNEYDLPTDIFSLGIIFCEIAARRLADGNHFKRSAPTFGIDVAEVHKLASPGCPPAFLSLAIDCLATDPAARPNTRDILARLRIIEADILARPDEGDDLHVGSVRLMTAGRRAGSGPRIPSFGVGVGKDIRGGSHNSSNTDTDDSEDELIEAVMALSSDGVGSTYWSEDLNGYQTLLDINVTFSTFSDDSTTVIPAHPTQGSGGQVPSLSPRSQLLKVPPRLRGADPLSKSESDQLIGSIFSIAVLDSYHASHSIPATSTTYATDGGSTIHSHGNSTAPLIHRFSLLKPGAKPKKSGANSPSISGGNGVMSAGWNPLDLFFPRGLLIAKCDICAKRLGWKPVLECDDCGLRWVFFSFNRIFTDNGDSAHVKCGEIAPRDCGVRPRRPGRQQSPLCLPSSPLSKSEQSTAPAASSGGKSKATSPTE</sequence>
<dbReference type="CDD" id="cd00029">
    <property type="entry name" value="C1"/>
    <property type="match status" value="1"/>
</dbReference>
<dbReference type="InterPro" id="IPR011009">
    <property type="entry name" value="Kinase-like_dom_sf"/>
</dbReference>
<gene>
    <name evidence="9" type="ORF">MVEN_01138800</name>
</gene>
<dbReference type="SMART" id="SM00220">
    <property type="entry name" value="S_TKc"/>
    <property type="match status" value="1"/>
</dbReference>
<dbReference type="Gene3D" id="1.10.510.10">
    <property type="entry name" value="Transferase(Phosphotransferase) domain 1"/>
    <property type="match status" value="1"/>
</dbReference>
<comment type="caution">
    <text evidence="9">The sequence shown here is derived from an EMBL/GenBank/DDBJ whole genome shotgun (WGS) entry which is preliminary data.</text>
</comment>
<dbReference type="PROSITE" id="PS50011">
    <property type="entry name" value="PROTEIN_KINASE_DOM"/>
    <property type="match status" value="1"/>
</dbReference>